<dbReference type="Proteomes" id="UP001454036">
    <property type="component" value="Unassembled WGS sequence"/>
</dbReference>
<proteinExistence type="predicted"/>
<dbReference type="GO" id="GO:0003723">
    <property type="term" value="F:RNA binding"/>
    <property type="evidence" value="ECO:0007669"/>
    <property type="project" value="UniProtKB-UniRule"/>
</dbReference>
<dbReference type="InterPro" id="IPR045180">
    <property type="entry name" value="La_dom_prot"/>
</dbReference>
<dbReference type="CDD" id="cd07323">
    <property type="entry name" value="LAM"/>
    <property type="match status" value="1"/>
</dbReference>
<reference evidence="5 6" key="1">
    <citation type="submission" date="2024-01" db="EMBL/GenBank/DDBJ databases">
        <title>The complete chloroplast genome sequence of Lithospermum erythrorhizon: insights into the phylogenetic relationship among Boraginaceae species and the maternal lineages of purple gromwells.</title>
        <authorList>
            <person name="Okada T."/>
            <person name="Watanabe K."/>
        </authorList>
    </citation>
    <scope>NUCLEOTIDE SEQUENCE [LARGE SCALE GENOMIC DNA]</scope>
</reference>
<organism evidence="5 6">
    <name type="scientific">Lithospermum erythrorhizon</name>
    <name type="common">Purple gromwell</name>
    <name type="synonym">Lithospermum officinale var. erythrorhizon</name>
    <dbReference type="NCBI Taxonomy" id="34254"/>
    <lineage>
        <taxon>Eukaryota</taxon>
        <taxon>Viridiplantae</taxon>
        <taxon>Streptophyta</taxon>
        <taxon>Embryophyta</taxon>
        <taxon>Tracheophyta</taxon>
        <taxon>Spermatophyta</taxon>
        <taxon>Magnoliopsida</taxon>
        <taxon>eudicotyledons</taxon>
        <taxon>Gunneridae</taxon>
        <taxon>Pentapetalae</taxon>
        <taxon>asterids</taxon>
        <taxon>lamiids</taxon>
        <taxon>Boraginales</taxon>
        <taxon>Boraginaceae</taxon>
        <taxon>Boraginoideae</taxon>
        <taxon>Lithospermeae</taxon>
        <taxon>Lithospermum</taxon>
    </lineage>
</organism>
<feature type="compositionally biased region" description="Polar residues" evidence="3">
    <location>
        <begin position="145"/>
        <end position="177"/>
    </location>
</feature>
<dbReference type="InterPro" id="IPR036390">
    <property type="entry name" value="WH_DNA-bd_sf"/>
</dbReference>
<comment type="caution">
    <text evidence="5">The sequence shown here is derived from an EMBL/GenBank/DDBJ whole genome shotgun (WGS) entry which is preliminary data.</text>
</comment>
<name>A0AAV3PBI6_LITER</name>
<feature type="region of interest" description="Disordered" evidence="3">
    <location>
        <begin position="81"/>
        <end position="100"/>
    </location>
</feature>
<evidence type="ECO:0000256" key="2">
    <source>
        <dbReference type="PROSITE-ProRule" id="PRU00332"/>
    </source>
</evidence>
<dbReference type="EMBL" id="BAABME010001336">
    <property type="protein sequence ID" value="GAA0149020.1"/>
    <property type="molecule type" value="Genomic_DNA"/>
</dbReference>
<evidence type="ECO:0000313" key="6">
    <source>
        <dbReference type="Proteomes" id="UP001454036"/>
    </source>
</evidence>
<dbReference type="PANTHER" id="PTHR22792">
    <property type="entry name" value="LUPUS LA PROTEIN-RELATED"/>
    <property type="match status" value="1"/>
</dbReference>
<accession>A0AAV3PBI6</accession>
<dbReference type="Pfam" id="PF05383">
    <property type="entry name" value="La"/>
    <property type="match status" value="1"/>
</dbReference>
<dbReference type="AlphaFoldDB" id="A0AAV3PBI6"/>
<feature type="domain" description="HTH La-type RNA-binding" evidence="4">
    <location>
        <begin position="387"/>
        <end position="478"/>
    </location>
</feature>
<sequence length="526" mass="56389">MATPSEPSPPRGCASSPWVHIVRGTESTAPNVVASIVPPSIGTVSEKIVEVSADDRGLKPLDEEGNGSGLLALSGEGGVGSDVQLTENGGGSNAGKKPVWNRVSTLNGEGEVSPVMGAVSWPALSESAKVSTKPAYFEPLKLVSDGSTSDSQGTRVFSPSSHRQVIGSNANPSSNPNHVAPIKKRPNRRGNGGGSVNSSNNMPSNGGFSQAPPPQGMVGELTPNNRGKSSLFSGETSAKENTHIEGVGESGEPGSQSPSGRMNQQRSSYRRGSSGPHNRDGSQHHSHGGRRDQDRGNQDWNPHRNFGSRDAQMQPQRGSSRPFFRGPPHSNTTFIVPSPIAVRPPFVAPMIYPGPEVLSPVFYPPGPHLDPFRPVPLVAPVGPVYYPFGDPHLHMKIVNQIEYYFSNENLVKDTFLRKNMDEQGWVPIKLIAGFKLVSQLTDDMKQIVAALQSSIFLELDVKGEKVRRRDDWPNWIMPRSAQHSAASSPQSTLESGNDILAKHLQSLGLNENDIPSRSSSGELSSR</sequence>
<feature type="region of interest" description="Disordered" evidence="3">
    <location>
        <begin position="142"/>
        <end position="330"/>
    </location>
</feature>
<feature type="region of interest" description="Disordered" evidence="3">
    <location>
        <begin position="55"/>
        <end position="75"/>
    </location>
</feature>
<dbReference type="Gene3D" id="1.10.10.10">
    <property type="entry name" value="Winged helix-like DNA-binding domain superfamily/Winged helix DNA-binding domain"/>
    <property type="match status" value="1"/>
</dbReference>
<dbReference type="PROSITE" id="PS50961">
    <property type="entry name" value="HTH_LA"/>
    <property type="match status" value="1"/>
</dbReference>
<dbReference type="SUPFAM" id="SSF46785">
    <property type="entry name" value="Winged helix' DNA-binding domain"/>
    <property type="match status" value="1"/>
</dbReference>
<keyword evidence="6" id="KW-1185">Reference proteome</keyword>
<dbReference type="InterPro" id="IPR036388">
    <property type="entry name" value="WH-like_DNA-bd_sf"/>
</dbReference>
<dbReference type="PANTHER" id="PTHR22792:SF132">
    <property type="entry name" value="LA-RELATED PROTEIN 1"/>
    <property type="match status" value="1"/>
</dbReference>
<dbReference type="SMART" id="SM00715">
    <property type="entry name" value="LA"/>
    <property type="match status" value="1"/>
</dbReference>
<protein>
    <submittedName>
        <fullName evidence="5">RNA metabolism protein</fullName>
    </submittedName>
</protein>
<feature type="compositionally biased region" description="Polar residues" evidence="3">
    <location>
        <begin position="222"/>
        <end position="236"/>
    </location>
</feature>
<dbReference type="GO" id="GO:0005737">
    <property type="term" value="C:cytoplasm"/>
    <property type="evidence" value="ECO:0007669"/>
    <property type="project" value="UniProtKB-ARBA"/>
</dbReference>
<evidence type="ECO:0000313" key="5">
    <source>
        <dbReference type="EMBL" id="GAA0149020.1"/>
    </source>
</evidence>
<evidence type="ECO:0000259" key="4">
    <source>
        <dbReference type="PROSITE" id="PS50961"/>
    </source>
</evidence>
<gene>
    <name evidence="5" type="ORF">LIER_08300</name>
</gene>
<dbReference type="InterPro" id="IPR006630">
    <property type="entry name" value="La_HTH"/>
</dbReference>
<feature type="compositionally biased region" description="Low complexity" evidence="3">
    <location>
        <begin position="196"/>
        <end position="209"/>
    </location>
</feature>
<evidence type="ECO:0000256" key="1">
    <source>
        <dbReference type="ARBA" id="ARBA00022884"/>
    </source>
</evidence>
<keyword evidence="1 2" id="KW-0694">RNA-binding</keyword>
<feature type="compositionally biased region" description="Basic and acidic residues" evidence="3">
    <location>
        <begin position="277"/>
        <end position="297"/>
    </location>
</feature>
<feature type="compositionally biased region" description="Low complexity" evidence="3">
    <location>
        <begin position="245"/>
        <end position="275"/>
    </location>
</feature>
<evidence type="ECO:0000256" key="3">
    <source>
        <dbReference type="SAM" id="MobiDB-lite"/>
    </source>
</evidence>